<sequence>MANMNKTWIVTFETYLRQIKSWSFISLVFMPFVFFGFVFAFSYFAAPSASKSDIAVISTDKALRTSFIKESQIATTKKYQTLASAKAATKRNDIAGYLVLSTDKQQLRAKFTGPNAVSSGDKAKIQQFLATIQGQRNLQQAKLTSSQVKALAVQPKFTQELQRHAASDKTAKTVSFYIVVFFVYLILTTYSAITAQEIAADKGTKIMEVIFSSTTPRKYFNGKIYGVLLVIVTQLLVYLIGGFAVIQFAQHSALTADFWEQNTDLINQVIHNLVSINLLFALLAVLLYTIASAFCGALVTRVADASKAAQPVIYLSMLAFFMALAFQNTPDNLFVKIFSYIPFFSSYFMPLRLINGMATMPAAVISLLILIATIVGSMLYIGRIYGGLMLQTDELGFWGNLKRGLSLK</sequence>
<evidence type="ECO:0000259" key="7">
    <source>
        <dbReference type="Pfam" id="PF12698"/>
    </source>
</evidence>
<keyword evidence="3 6" id="KW-0812">Transmembrane</keyword>
<gene>
    <name evidence="8" type="ORF">FD24_GL000969</name>
</gene>
<evidence type="ECO:0000313" key="8">
    <source>
        <dbReference type="EMBL" id="KRK23543.1"/>
    </source>
</evidence>
<organism evidence="8 9">
    <name type="scientific">Lactiplantibacillus pentosus DSM 20314</name>
    <dbReference type="NCBI Taxonomy" id="1423791"/>
    <lineage>
        <taxon>Bacteria</taxon>
        <taxon>Bacillati</taxon>
        <taxon>Bacillota</taxon>
        <taxon>Bacilli</taxon>
        <taxon>Lactobacillales</taxon>
        <taxon>Lactobacillaceae</taxon>
        <taxon>Lactiplantibacillus</taxon>
    </lineage>
</organism>
<feature type="transmembrane region" description="Helical" evidence="6">
    <location>
        <begin position="174"/>
        <end position="193"/>
    </location>
</feature>
<dbReference type="PANTHER" id="PTHR30294">
    <property type="entry name" value="MEMBRANE COMPONENT OF ABC TRANSPORTER YHHJ-RELATED"/>
    <property type="match status" value="1"/>
</dbReference>
<dbReference type="PANTHER" id="PTHR30294:SF29">
    <property type="entry name" value="MULTIDRUG ABC TRANSPORTER PERMEASE YBHS-RELATED"/>
    <property type="match status" value="1"/>
</dbReference>
<dbReference type="InterPro" id="IPR051449">
    <property type="entry name" value="ABC-2_transporter_component"/>
</dbReference>
<keyword evidence="5 6" id="KW-0472">Membrane</keyword>
<dbReference type="Proteomes" id="UP000051020">
    <property type="component" value="Unassembled WGS sequence"/>
</dbReference>
<feature type="transmembrane region" description="Helical" evidence="6">
    <location>
        <begin position="362"/>
        <end position="381"/>
    </location>
</feature>
<dbReference type="EMBL" id="AZCU01000015">
    <property type="protein sequence ID" value="KRK23543.1"/>
    <property type="molecule type" value="Genomic_DNA"/>
</dbReference>
<keyword evidence="2" id="KW-1003">Cell membrane</keyword>
<feature type="domain" description="ABC-2 type transporter transmembrane" evidence="7">
    <location>
        <begin position="22"/>
        <end position="377"/>
    </location>
</feature>
<dbReference type="AlphaFoldDB" id="A0A837R7L3"/>
<evidence type="ECO:0000256" key="4">
    <source>
        <dbReference type="ARBA" id="ARBA00022989"/>
    </source>
</evidence>
<feature type="transmembrane region" description="Helical" evidence="6">
    <location>
        <begin position="333"/>
        <end position="350"/>
    </location>
</feature>
<reference evidence="8 9" key="1">
    <citation type="journal article" date="2015" name="Genome Announc.">
        <title>Expanding the biotechnology potential of lactobacilli through comparative genomics of 213 strains and associated genera.</title>
        <authorList>
            <person name="Sun Z."/>
            <person name="Harris H.M."/>
            <person name="McCann A."/>
            <person name="Guo C."/>
            <person name="Argimon S."/>
            <person name="Zhang W."/>
            <person name="Yang X."/>
            <person name="Jeffery I.B."/>
            <person name="Cooney J.C."/>
            <person name="Kagawa T.F."/>
            <person name="Liu W."/>
            <person name="Song Y."/>
            <person name="Salvetti E."/>
            <person name="Wrobel A."/>
            <person name="Rasinkangas P."/>
            <person name="Parkhill J."/>
            <person name="Rea M.C."/>
            <person name="O'Sullivan O."/>
            <person name="Ritari J."/>
            <person name="Douillard F.P."/>
            <person name="Paul Ross R."/>
            <person name="Yang R."/>
            <person name="Briner A.E."/>
            <person name="Felis G.E."/>
            <person name="de Vos W.M."/>
            <person name="Barrangou R."/>
            <person name="Klaenhammer T.R."/>
            <person name="Caufield P.W."/>
            <person name="Cui Y."/>
            <person name="Zhang H."/>
            <person name="O'Toole P.W."/>
        </authorList>
    </citation>
    <scope>NUCLEOTIDE SEQUENCE [LARGE SCALE GENOMIC DNA]</scope>
    <source>
        <strain evidence="8 9">DSM 20314</strain>
    </source>
</reference>
<dbReference type="GO" id="GO:0140359">
    <property type="term" value="F:ABC-type transporter activity"/>
    <property type="evidence" value="ECO:0007669"/>
    <property type="project" value="InterPro"/>
</dbReference>
<evidence type="ECO:0000256" key="1">
    <source>
        <dbReference type="ARBA" id="ARBA00004651"/>
    </source>
</evidence>
<dbReference type="Pfam" id="PF12698">
    <property type="entry name" value="ABC2_membrane_3"/>
    <property type="match status" value="1"/>
</dbReference>
<dbReference type="GO" id="GO:0005886">
    <property type="term" value="C:plasma membrane"/>
    <property type="evidence" value="ECO:0007669"/>
    <property type="project" value="UniProtKB-SubCell"/>
</dbReference>
<evidence type="ECO:0000313" key="9">
    <source>
        <dbReference type="Proteomes" id="UP000051020"/>
    </source>
</evidence>
<feature type="transmembrane region" description="Helical" evidence="6">
    <location>
        <begin position="21"/>
        <end position="44"/>
    </location>
</feature>
<evidence type="ECO:0000256" key="5">
    <source>
        <dbReference type="ARBA" id="ARBA00023136"/>
    </source>
</evidence>
<evidence type="ECO:0000256" key="6">
    <source>
        <dbReference type="SAM" id="Phobius"/>
    </source>
</evidence>
<feature type="transmembrane region" description="Helical" evidence="6">
    <location>
        <begin position="224"/>
        <end position="249"/>
    </location>
</feature>
<comment type="caution">
    <text evidence="8">The sequence shown here is derived from an EMBL/GenBank/DDBJ whole genome shotgun (WGS) entry which is preliminary data.</text>
</comment>
<name>A0A837R7L3_LACPE</name>
<evidence type="ECO:0000256" key="2">
    <source>
        <dbReference type="ARBA" id="ARBA00022475"/>
    </source>
</evidence>
<protein>
    <submittedName>
        <fullName evidence="8">Abc transporter, permease protein</fullName>
    </submittedName>
</protein>
<comment type="subcellular location">
    <subcellularLocation>
        <location evidence="1">Cell membrane</location>
        <topology evidence="1">Multi-pass membrane protein</topology>
    </subcellularLocation>
</comment>
<evidence type="ECO:0000256" key="3">
    <source>
        <dbReference type="ARBA" id="ARBA00022692"/>
    </source>
</evidence>
<feature type="transmembrane region" description="Helical" evidence="6">
    <location>
        <begin position="311"/>
        <end position="327"/>
    </location>
</feature>
<accession>A0A837R7L3</accession>
<dbReference type="InterPro" id="IPR013525">
    <property type="entry name" value="ABC2_TM"/>
</dbReference>
<keyword evidence="4 6" id="KW-1133">Transmembrane helix</keyword>
<proteinExistence type="predicted"/>
<feature type="transmembrane region" description="Helical" evidence="6">
    <location>
        <begin position="269"/>
        <end position="299"/>
    </location>
</feature>